<keyword evidence="3 5" id="KW-0131">Cell cycle</keyword>
<protein>
    <recommendedName>
        <fullName evidence="4 5">Segregation and condensation protein A</fullName>
    </recommendedName>
</protein>
<dbReference type="PANTHER" id="PTHR33969">
    <property type="entry name" value="SEGREGATION AND CONDENSATION PROTEIN A"/>
    <property type="match status" value="1"/>
</dbReference>
<evidence type="ECO:0000256" key="2">
    <source>
        <dbReference type="ARBA" id="ARBA00022829"/>
    </source>
</evidence>
<evidence type="ECO:0000256" key="3">
    <source>
        <dbReference type="ARBA" id="ARBA00023306"/>
    </source>
</evidence>
<dbReference type="InterPro" id="IPR023093">
    <property type="entry name" value="ScpA-like_C"/>
</dbReference>
<dbReference type="Proteomes" id="UP001516662">
    <property type="component" value="Unassembled WGS sequence"/>
</dbReference>
<keyword evidence="6" id="KW-1133">Transmembrane helix</keyword>
<dbReference type="InterPro" id="IPR036390">
    <property type="entry name" value="WH_DNA-bd_sf"/>
</dbReference>
<evidence type="ECO:0000313" key="8">
    <source>
        <dbReference type="Proteomes" id="UP001516662"/>
    </source>
</evidence>
<evidence type="ECO:0000256" key="4">
    <source>
        <dbReference type="ARBA" id="ARBA00044777"/>
    </source>
</evidence>
<keyword evidence="1 5" id="KW-0132">Cell division</keyword>
<dbReference type="NCBIfam" id="NF000995">
    <property type="entry name" value="PRK00104.1-4"/>
    <property type="match status" value="1"/>
</dbReference>
<comment type="subunit">
    <text evidence="5">Component of a cohesin-like complex composed of ScpA, ScpB and the Smc homodimer, in which ScpA and ScpB bind to the head domain of Smc. The presence of the three proteins is required for the association of the complex with DNA.</text>
</comment>
<evidence type="ECO:0000256" key="5">
    <source>
        <dbReference type="HAMAP-Rule" id="MF_01805"/>
    </source>
</evidence>
<keyword evidence="2 5" id="KW-0159">Chromosome partition</keyword>
<comment type="similarity">
    <text evidence="5">Belongs to the ScpA family.</text>
</comment>
<comment type="function">
    <text evidence="5">Participates in chromosomal partition during cell division. May act via the formation of a condensin-like complex containing Smc and ScpB that pull DNA away from mid-cell into both cell halves.</text>
</comment>
<sequence>MYLVARCVGECPGTKEKSRSFSVKAKKILLDKLLICSILRKYSVFLFIITFISLVGLCVQYSVKIDAFEGPLDLLLHLINRLEIDIYDIPVAKITEQYMYYIQAMQELKLDVASEYLVMAATLLALKSKMLLPKTEEELIDDDLELQLEEDPREELMRRLIEYRKYKEAANDLKVLEEERGQVFTKAPSDLSEFTVEVKVESHPLDVSLYDMLGAYQKLLRRKKLQKPLHTKIARQDISIERRMDEILEELRGISGRISFNDLFPYHDKVHTVVTFLAILELMKKDVIKIEQENNFADIMISGKEGR</sequence>
<gene>
    <name evidence="5" type="primary">scpA</name>
    <name evidence="7" type="ORF">IMZ08_20095</name>
</gene>
<proteinExistence type="inferred from homology"/>
<keyword evidence="8" id="KW-1185">Reference proteome</keyword>
<feature type="transmembrane region" description="Helical" evidence="6">
    <location>
        <begin position="42"/>
        <end position="63"/>
    </location>
</feature>
<dbReference type="InterPro" id="IPR003768">
    <property type="entry name" value="ScpA"/>
</dbReference>
<dbReference type="EMBL" id="JADCLJ010000024">
    <property type="protein sequence ID" value="MBE4910345.1"/>
    <property type="molecule type" value="Genomic_DNA"/>
</dbReference>
<keyword evidence="5" id="KW-0963">Cytoplasm</keyword>
<comment type="subcellular location">
    <subcellularLocation>
        <location evidence="5">Cytoplasm</location>
    </subcellularLocation>
    <text evidence="5">Associated with two foci at the outer edges of the nucleoid region in young cells, and at four foci within both cell halves in older cells.</text>
</comment>
<dbReference type="Pfam" id="PF02616">
    <property type="entry name" value="SMC_ScpA"/>
    <property type="match status" value="1"/>
</dbReference>
<dbReference type="Gene3D" id="6.10.250.2410">
    <property type="match status" value="1"/>
</dbReference>
<organism evidence="7 8">
    <name type="scientific">Litchfieldia luteola</name>
    <dbReference type="NCBI Taxonomy" id="682179"/>
    <lineage>
        <taxon>Bacteria</taxon>
        <taxon>Bacillati</taxon>
        <taxon>Bacillota</taxon>
        <taxon>Bacilli</taxon>
        <taxon>Bacillales</taxon>
        <taxon>Bacillaceae</taxon>
        <taxon>Litchfieldia</taxon>
    </lineage>
</organism>
<comment type="caution">
    <text evidence="7">The sequence shown here is derived from an EMBL/GenBank/DDBJ whole genome shotgun (WGS) entry which is preliminary data.</text>
</comment>
<dbReference type="SUPFAM" id="SSF46785">
    <property type="entry name" value="Winged helix' DNA-binding domain"/>
    <property type="match status" value="1"/>
</dbReference>
<keyword evidence="6" id="KW-0812">Transmembrane</keyword>
<evidence type="ECO:0000256" key="6">
    <source>
        <dbReference type="SAM" id="Phobius"/>
    </source>
</evidence>
<keyword evidence="6" id="KW-0472">Membrane</keyword>
<name>A0ABR9QPA4_9BACI</name>
<dbReference type="Gene3D" id="1.10.10.580">
    <property type="entry name" value="Structural maintenance of chromosome 1. Chain E"/>
    <property type="match status" value="1"/>
</dbReference>
<evidence type="ECO:0000256" key="1">
    <source>
        <dbReference type="ARBA" id="ARBA00022618"/>
    </source>
</evidence>
<dbReference type="PANTHER" id="PTHR33969:SF2">
    <property type="entry name" value="SEGREGATION AND CONDENSATION PROTEIN A"/>
    <property type="match status" value="1"/>
</dbReference>
<evidence type="ECO:0000313" key="7">
    <source>
        <dbReference type="EMBL" id="MBE4910345.1"/>
    </source>
</evidence>
<reference evidence="7 8" key="1">
    <citation type="submission" date="2020-10" db="EMBL/GenBank/DDBJ databases">
        <title>Bacillus sp. HD4P25, an endophyte from a halophyte.</title>
        <authorList>
            <person name="Sun J.-Q."/>
        </authorList>
    </citation>
    <scope>NUCLEOTIDE SEQUENCE [LARGE SCALE GENOMIC DNA]</scope>
    <source>
        <strain evidence="7 8">YIM 93174</strain>
    </source>
</reference>
<dbReference type="HAMAP" id="MF_01805">
    <property type="entry name" value="ScpA"/>
    <property type="match status" value="1"/>
</dbReference>
<accession>A0ABR9QPA4</accession>